<organism evidence="2 3">
    <name type="scientific">Lophium mytilinum</name>
    <dbReference type="NCBI Taxonomy" id="390894"/>
    <lineage>
        <taxon>Eukaryota</taxon>
        <taxon>Fungi</taxon>
        <taxon>Dikarya</taxon>
        <taxon>Ascomycota</taxon>
        <taxon>Pezizomycotina</taxon>
        <taxon>Dothideomycetes</taxon>
        <taxon>Pleosporomycetidae</taxon>
        <taxon>Mytilinidiales</taxon>
        <taxon>Mytilinidiaceae</taxon>
        <taxon>Lophium</taxon>
    </lineage>
</organism>
<accession>A0A6A6QN78</accession>
<dbReference type="EMBL" id="MU004192">
    <property type="protein sequence ID" value="KAF2493450.1"/>
    <property type="molecule type" value="Genomic_DNA"/>
</dbReference>
<sequence>MGVPFEAFLPYGIMLGVRCPTRRLPEEKLEAHANADVRRLWSRSGAAQVHAERQQEEQTRTRCMGQAKYDTTSGAPRPTS</sequence>
<evidence type="ECO:0000313" key="3">
    <source>
        <dbReference type="Proteomes" id="UP000799750"/>
    </source>
</evidence>
<feature type="region of interest" description="Disordered" evidence="1">
    <location>
        <begin position="46"/>
        <end position="80"/>
    </location>
</feature>
<evidence type="ECO:0000313" key="2">
    <source>
        <dbReference type="EMBL" id="KAF2493450.1"/>
    </source>
</evidence>
<keyword evidence="3" id="KW-1185">Reference proteome</keyword>
<dbReference type="Proteomes" id="UP000799750">
    <property type="component" value="Unassembled WGS sequence"/>
</dbReference>
<gene>
    <name evidence="2" type="ORF">BU16DRAFT_528748</name>
</gene>
<evidence type="ECO:0000256" key="1">
    <source>
        <dbReference type="SAM" id="MobiDB-lite"/>
    </source>
</evidence>
<feature type="compositionally biased region" description="Basic and acidic residues" evidence="1">
    <location>
        <begin position="50"/>
        <end position="60"/>
    </location>
</feature>
<dbReference type="OrthoDB" id="1920692at2759"/>
<reference evidence="2" key="1">
    <citation type="journal article" date="2020" name="Stud. Mycol.">
        <title>101 Dothideomycetes genomes: a test case for predicting lifestyles and emergence of pathogens.</title>
        <authorList>
            <person name="Haridas S."/>
            <person name="Albert R."/>
            <person name="Binder M."/>
            <person name="Bloem J."/>
            <person name="Labutti K."/>
            <person name="Salamov A."/>
            <person name="Andreopoulos B."/>
            <person name="Baker S."/>
            <person name="Barry K."/>
            <person name="Bills G."/>
            <person name="Bluhm B."/>
            <person name="Cannon C."/>
            <person name="Castanera R."/>
            <person name="Culley D."/>
            <person name="Daum C."/>
            <person name="Ezra D."/>
            <person name="Gonzalez J."/>
            <person name="Henrissat B."/>
            <person name="Kuo A."/>
            <person name="Liang C."/>
            <person name="Lipzen A."/>
            <person name="Lutzoni F."/>
            <person name="Magnuson J."/>
            <person name="Mondo S."/>
            <person name="Nolan M."/>
            <person name="Ohm R."/>
            <person name="Pangilinan J."/>
            <person name="Park H.-J."/>
            <person name="Ramirez L."/>
            <person name="Alfaro M."/>
            <person name="Sun H."/>
            <person name="Tritt A."/>
            <person name="Yoshinaga Y."/>
            <person name="Zwiers L.-H."/>
            <person name="Turgeon B."/>
            <person name="Goodwin S."/>
            <person name="Spatafora J."/>
            <person name="Crous P."/>
            <person name="Grigoriev I."/>
        </authorList>
    </citation>
    <scope>NUCLEOTIDE SEQUENCE</scope>
    <source>
        <strain evidence="2">CBS 269.34</strain>
    </source>
</reference>
<name>A0A6A6QN78_9PEZI</name>
<dbReference type="AlphaFoldDB" id="A0A6A6QN78"/>
<feature type="compositionally biased region" description="Polar residues" evidence="1">
    <location>
        <begin position="69"/>
        <end position="80"/>
    </location>
</feature>
<protein>
    <submittedName>
        <fullName evidence="2">Uncharacterized protein</fullName>
    </submittedName>
</protein>
<proteinExistence type="predicted"/>